<dbReference type="KEGG" id="fgg:FSB75_12995"/>
<evidence type="ECO:0000313" key="4">
    <source>
        <dbReference type="Proteomes" id="UP000321204"/>
    </source>
</evidence>
<protein>
    <submittedName>
        <fullName evidence="3">Thioredoxin family protein</fullName>
    </submittedName>
</protein>
<sequence length="174" mass="19035">MKKFFFFAFAILSVQYIFAQTPSAEISRDSHGNKVVKGFLTKQELLTDTAFAWFPSGQKSFTPNADAVKSFAAGKDAVNILVFGGTWCEDTHMALPHFFVTADAAGFSPDRITLIGVDRSKKTLYNLSEAFGITNVPTFIVMKNGKEIGRVVEFGTTGYPEREVAEMVAGAAKK</sequence>
<dbReference type="InterPro" id="IPR013766">
    <property type="entry name" value="Thioredoxin_domain"/>
</dbReference>
<evidence type="ECO:0000313" key="3">
    <source>
        <dbReference type="EMBL" id="QEC56775.1"/>
    </source>
</evidence>
<dbReference type="Gene3D" id="3.40.30.10">
    <property type="entry name" value="Glutaredoxin"/>
    <property type="match status" value="1"/>
</dbReference>
<dbReference type="CDD" id="cd02947">
    <property type="entry name" value="TRX_family"/>
    <property type="match status" value="1"/>
</dbReference>
<accession>A0A5B8UL80</accession>
<feature type="signal peptide" evidence="1">
    <location>
        <begin position="1"/>
        <end position="19"/>
    </location>
</feature>
<dbReference type="OrthoDB" id="6398367at2"/>
<name>A0A5B8UL80_9BACT</name>
<organism evidence="3 4">
    <name type="scientific">Flavisolibacter ginsenosidimutans</name>
    <dbReference type="NCBI Taxonomy" id="661481"/>
    <lineage>
        <taxon>Bacteria</taxon>
        <taxon>Pseudomonadati</taxon>
        <taxon>Bacteroidota</taxon>
        <taxon>Chitinophagia</taxon>
        <taxon>Chitinophagales</taxon>
        <taxon>Chitinophagaceae</taxon>
        <taxon>Flavisolibacter</taxon>
    </lineage>
</organism>
<keyword evidence="1" id="KW-0732">Signal</keyword>
<dbReference type="Proteomes" id="UP000321204">
    <property type="component" value="Chromosome"/>
</dbReference>
<evidence type="ECO:0000256" key="1">
    <source>
        <dbReference type="SAM" id="SignalP"/>
    </source>
</evidence>
<evidence type="ECO:0000259" key="2">
    <source>
        <dbReference type="PROSITE" id="PS51352"/>
    </source>
</evidence>
<proteinExistence type="predicted"/>
<dbReference type="RefSeq" id="WP_146788185.1">
    <property type="nucleotide sequence ID" value="NZ_BAABIO010000003.1"/>
</dbReference>
<reference evidence="3 4" key="1">
    <citation type="journal article" date="2015" name="Int. J. Syst. Evol. Microbiol.">
        <title>Flavisolibacter ginsenosidimutans sp. nov., with ginsenoside-converting activity isolated from soil used for cultivating ginseng.</title>
        <authorList>
            <person name="Zhao Y."/>
            <person name="Liu Q."/>
            <person name="Kang M.S."/>
            <person name="Jin F."/>
            <person name="Yu H."/>
            <person name="Im W.T."/>
        </authorList>
    </citation>
    <scope>NUCLEOTIDE SEQUENCE [LARGE SCALE GENOMIC DNA]</scope>
    <source>
        <strain evidence="3 4">Gsoil 636</strain>
    </source>
</reference>
<keyword evidence="4" id="KW-1185">Reference proteome</keyword>
<dbReference type="EMBL" id="CP042433">
    <property type="protein sequence ID" value="QEC56775.1"/>
    <property type="molecule type" value="Genomic_DNA"/>
</dbReference>
<gene>
    <name evidence="3" type="ORF">FSB75_12995</name>
</gene>
<dbReference type="AlphaFoldDB" id="A0A5B8UL80"/>
<feature type="chain" id="PRO_5022765135" evidence="1">
    <location>
        <begin position="20"/>
        <end position="174"/>
    </location>
</feature>
<dbReference type="InterPro" id="IPR036249">
    <property type="entry name" value="Thioredoxin-like_sf"/>
</dbReference>
<dbReference type="SUPFAM" id="SSF52833">
    <property type="entry name" value="Thioredoxin-like"/>
    <property type="match status" value="1"/>
</dbReference>
<dbReference type="PROSITE" id="PS51352">
    <property type="entry name" value="THIOREDOXIN_2"/>
    <property type="match status" value="1"/>
</dbReference>
<feature type="domain" description="Thioredoxin" evidence="2">
    <location>
        <begin position="40"/>
        <end position="173"/>
    </location>
</feature>